<name>A0ABN2C8L8_9ACTN</name>
<dbReference type="SUPFAM" id="SSF160419">
    <property type="entry name" value="YdfO-like"/>
    <property type="match status" value="1"/>
</dbReference>
<reference evidence="1 2" key="1">
    <citation type="journal article" date="2019" name="Int. J. Syst. Evol. Microbiol.">
        <title>The Global Catalogue of Microorganisms (GCM) 10K type strain sequencing project: providing services to taxonomists for standard genome sequencing and annotation.</title>
        <authorList>
            <consortium name="The Broad Institute Genomics Platform"/>
            <consortium name="The Broad Institute Genome Sequencing Center for Infectious Disease"/>
            <person name="Wu L."/>
            <person name="Ma J."/>
        </authorList>
    </citation>
    <scope>NUCLEOTIDE SEQUENCE [LARGE SCALE GENOMIC DNA]</scope>
    <source>
        <strain evidence="1 2">JCM 15933</strain>
    </source>
</reference>
<evidence type="ECO:0000313" key="2">
    <source>
        <dbReference type="Proteomes" id="UP001501470"/>
    </source>
</evidence>
<accession>A0ABN2C8L8</accession>
<dbReference type="Gene3D" id="3.30.1810.10">
    <property type="entry name" value="YdfO-like"/>
    <property type="match status" value="1"/>
</dbReference>
<gene>
    <name evidence="1" type="ORF">GCM10009827_087910</name>
</gene>
<dbReference type="EMBL" id="BAAAQD010000023">
    <property type="protein sequence ID" value="GAA1553593.1"/>
    <property type="molecule type" value="Genomic_DNA"/>
</dbReference>
<sequence length="151" mass="16785">MSEVPLNFDAPGLYTAAMFSLEQITDIHDRLGSRATLGGYLRALRNIGIEAYDSYVTDGHSEYLGVDGHRLVGPVFHETFAIAETCDKEQFLQYMQQVEQGGVGYAEMSEALAAHGVEKWTFDTERLTITYFDKAGNVLLDEKVDQYGSGM</sequence>
<evidence type="ECO:0008006" key="3">
    <source>
        <dbReference type="Google" id="ProtNLM"/>
    </source>
</evidence>
<proteinExistence type="predicted"/>
<comment type="caution">
    <text evidence="1">The sequence shown here is derived from an EMBL/GenBank/DDBJ whole genome shotgun (WGS) entry which is preliminary data.</text>
</comment>
<protein>
    <recommendedName>
        <fullName evidence="3">DUF1398 domain-containing protein</fullName>
    </recommendedName>
</protein>
<organism evidence="1 2">
    <name type="scientific">Dactylosporangium maewongense</name>
    <dbReference type="NCBI Taxonomy" id="634393"/>
    <lineage>
        <taxon>Bacteria</taxon>
        <taxon>Bacillati</taxon>
        <taxon>Actinomycetota</taxon>
        <taxon>Actinomycetes</taxon>
        <taxon>Micromonosporales</taxon>
        <taxon>Micromonosporaceae</taxon>
        <taxon>Dactylosporangium</taxon>
    </lineage>
</organism>
<dbReference type="InterPro" id="IPR036696">
    <property type="entry name" value="YdfO-like_sf"/>
</dbReference>
<dbReference type="Pfam" id="PF07166">
    <property type="entry name" value="DUF1398"/>
    <property type="match status" value="1"/>
</dbReference>
<dbReference type="InterPro" id="IPR009833">
    <property type="entry name" value="DUF1398"/>
</dbReference>
<dbReference type="Proteomes" id="UP001501470">
    <property type="component" value="Unassembled WGS sequence"/>
</dbReference>
<keyword evidence="2" id="KW-1185">Reference proteome</keyword>
<evidence type="ECO:0000313" key="1">
    <source>
        <dbReference type="EMBL" id="GAA1553593.1"/>
    </source>
</evidence>
<dbReference type="RefSeq" id="WP_344510022.1">
    <property type="nucleotide sequence ID" value="NZ_BAAAQD010000023.1"/>
</dbReference>